<evidence type="ECO:0000313" key="2">
    <source>
        <dbReference type="Proteomes" id="UP001575181"/>
    </source>
</evidence>
<gene>
    <name evidence="1" type="ORF">ACERLL_05185</name>
</gene>
<proteinExistence type="predicted"/>
<dbReference type="EMBL" id="JBGUAW010000003">
    <property type="protein sequence ID" value="MFA9460215.1"/>
    <property type="molecule type" value="Genomic_DNA"/>
</dbReference>
<reference evidence="1 2" key="1">
    <citation type="submission" date="2024-08" db="EMBL/GenBank/DDBJ databases">
        <title>Whole-genome sequencing of halo(alkali)philic microorganisms from hypersaline lakes.</title>
        <authorList>
            <person name="Sorokin D.Y."/>
            <person name="Merkel A.Y."/>
            <person name="Messina E."/>
            <person name="Yakimov M."/>
        </authorList>
    </citation>
    <scope>NUCLEOTIDE SEQUENCE [LARGE SCALE GENOMIC DNA]</scope>
    <source>
        <strain evidence="1 2">Cl-TMA</strain>
    </source>
</reference>
<name>A0ABV4TUF6_9GAMM</name>
<keyword evidence="2" id="KW-1185">Reference proteome</keyword>
<protein>
    <submittedName>
        <fullName evidence="1">Uncharacterized protein</fullName>
    </submittedName>
</protein>
<dbReference type="RefSeq" id="WP_373654999.1">
    <property type="nucleotide sequence ID" value="NZ_JBGUAW010000003.1"/>
</dbReference>
<organism evidence="1 2">
    <name type="scientific">Thiohalorhabdus methylotrophus</name>
    <dbReference type="NCBI Taxonomy" id="3242694"/>
    <lineage>
        <taxon>Bacteria</taxon>
        <taxon>Pseudomonadati</taxon>
        <taxon>Pseudomonadota</taxon>
        <taxon>Gammaproteobacteria</taxon>
        <taxon>Thiohalorhabdales</taxon>
        <taxon>Thiohalorhabdaceae</taxon>
        <taxon>Thiohalorhabdus</taxon>
    </lineage>
</organism>
<comment type="caution">
    <text evidence="1">The sequence shown here is derived from an EMBL/GenBank/DDBJ whole genome shotgun (WGS) entry which is preliminary data.</text>
</comment>
<sequence length="115" mass="12986">MTDTVHLRESLRAAGTPEFEQTLREEILRNNWGVPLEDFCPMEAWPGFDVDLSLSVHRLEEVDRTLRVKAFVSFTGRIPSYCADHAHTVPADGFLRIAIDKDTAEAHFETDPMGA</sequence>
<accession>A0ABV4TUF6</accession>
<dbReference type="Proteomes" id="UP001575181">
    <property type="component" value="Unassembled WGS sequence"/>
</dbReference>
<evidence type="ECO:0000313" key="1">
    <source>
        <dbReference type="EMBL" id="MFA9460215.1"/>
    </source>
</evidence>